<dbReference type="Gene3D" id="2.40.50.100">
    <property type="match status" value="2"/>
</dbReference>
<evidence type="ECO:0000313" key="4">
    <source>
        <dbReference type="EMBL" id="ABC77290.1"/>
    </source>
</evidence>
<reference evidence="4 5" key="1">
    <citation type="journal article" date="2007" name="Proc. Natl. Acad. Sci. U.S.A.">
        <title>The genome of Syntrophus aciditrophicus: life at the thermodynamic limit of microbial growth.</title>
        <authorList>
            <person name="McInerney M.J."/>
            <person name="Rohlin L."/>
            <person name="Mouttaki H."/>
            <person name="Kim U."/>
            <person name="Krupp R.S."/>
            <person name="Rios-Hernandez L."/>
            <person name="Sieber J."/>
            <person name="Struchtemeyer C.G."/>
            <person name="Bhattacharyya A."/>
            <person name="Campbell J.W."/>
            <person name="Gunsalus R.P."/>
        </authorList>
    </citation>
    <scope>NUCLEOTIDE SEQUENCE [LARGE SCALE GENOMIC DNA]</scope>
    <source>
        <strain evidence="4 5">SB</strain>
    </source>
</reference>
<sequence>MKLSARNVLSGTVASVRKGAVNTEVILDLKGGSALVSVITNTSADNLALKQGTAAFAIVKASSIIVGTELEKAKISARNILNGTVVKVVEGPVSAEVDLDVGAGNTIVAVITEESAKRLGLKAGSSAYAMIKASSVIIGVE</sequence>
<dbReference type="eggNOG" id="COG3585">
    <property type="taxonomic scope" value="Bacteria"/>
</dbReference>
<dbReference type="RefSeq" id="WP_011417314.1">
    <property type="nucleotide sequence ID" value="NC_007759.1"/>
</dbReference>
<evidence type="ECO:0000256" key="2">
    <source>
        <dbReference type="PROSITE-ProRule" id="PRU01213"/>
    </source>
</evidence>
<dbReference type="KEGG" id="sat:SYN_00268"/>
<keyword evidence="5" id="KW-1185">Reference proteome</keyword>
<gene>
    <name evidence="4" type="ORF">SYN_00268</name>
</gene>
<dbReference type="InterPro" id="IPR051815">
    <property type="entry name" value="Molybdate_resp_trans_reg"/>
</dbReference>
<dbReference type="InterPro" id="IPR008995">
    <property type="entry name" value="Mo/tungstate-bd_C_term_dom"/>
</dbReference>
<evidence type="ECO:0000313" key="5">
    <source>
        <dbReference type="Proteomes" id="UP000001933"/>
    </source>
</evidence>
<dbReference type="EMBL" id="CP000252">
    <property type="protein sequence ID" value="ABC77290.1"/>
    <property type="molecule type" value="Genomic_DNA"/>
</dbReference>
<dbReference type="Pfam" id="PF03459">
    <property type="entry name" value="TOBE"/>
    <property type="match status" value="2"/>
</dbReference>
<dbReference type="InterPro" id="IPR004606">
    <property type="entry name" value="Mop_domain"/>
</dbReference>
<dbReference type="GO" id="GO:0015689">
    <property type="term" value="P:molybdate ion transport"/>
    <property type="evidence" value="ECO:0007669"/>
    <property type="project" value="InterPro"/>
</dbReference>
<evidence type="ECO:0000259" key="3">
    <source>
        <dbReference type="PROSITE" id="PS51866"/>
    </source>
</evidence>
<dbReference type="PANTHER" id="PTHR30432">
    <property type="entry name" value="TRANSCRIPTIONAL REGULATOR MODE"/>
    <property type="match status" value="1"/>
</dbReference>
<dbReference type="AlphaFoldDB" id="Q2LT76"/>
<dbReference type="SUPFAM" id="SSF50331">
    <property type="entry name" value="MOP-like"/>
    <property type="match status" value="2"/>
</dbReference>
<protein>
    <submittedName>
        <fullName evidence="4">N-terminal domain of molybdenum-binding protein</fullName>
    </submittedName>
</protein>
<dbReference type="PANTHER" id="PTHR30432:SF1">
    <property type="entry name" value="DNA-BINDING TRANSCRIPTIONAL DUAL REGULATOR MODE"/>
    <property type="match status" value="1"/>
</dbReference>
<dbReference type="NCBIfam" id="TIGR00638">
    <property type="entry name" value="Mop"/>
    <property type="match status" value="2"/>
</dbReference>
<dbReference type="OrthoDB" id="9800709at2"/>
<organism evidence="4 5">
    <name type="scientific">Syntrophus aciditrophicus (strain SB)</name>
    <dbReference type="NCBI Taxonomy" id="56780"/>
    <lineage>
        <taxon>Bacteria</taxon>
        <taxon>Pseudomonadati</taxon>
        <taxon>Thermodesulfobacteriota</taxon>
        <taxon>Syntrophia</taxon>
        <taxon>Syntrophales</taxon>
        <taxon>Syntrophaceae</taxon>
        <taxon>Syntrophus</taxon>
    </lineage>
</organism>
<proteinExistence type="predicted"/>
<dbReference type="HOGENOM" id="CLU_118993_0_1_7"/>
<dbReference type="STRING" id="56780.SYN_00268"/>
<feature type="domain" description="Mop" evidence="3">
    <location>
        <begin position="74"/>
        <end position="140"/>
    </location>
</feature>
<dbReference type="PROSITE" id="PS51866">
    <property type="entry name" value="MOP"/>
    <property type="match status" value="2"/>
</dbReference>
<dbReference type="InParanoid" id="Q2LT76"/>
<dbReference type="InterPro" id="IPR005116">
    <property type="entry name" value="Transp-assoc_OB_typ1"/>
</dbReference>
<accession>Q2LT76</accession>
<evidence type="ECO:0000256" key="1">
    <source>
        <dbReference type="ARBA" id="ARBA00022505"/>
    </source>
</evidence>
<name>Q2LT76_SYNAS</name>
<feature type="domain" description="Mop" evidence="3">
    <location>
        <begin position="2"/>
        <end position="68"/>
    </location>
</feature>
<keyword evidence="1 2" id="KW-0500">Molybdenum</keyword>
<dbReference type="Proteomes" id="UP000001933">
    <property type="component" value="Chromosome"/>
</dbReference>